<evidence type="ECO:0000256" key="1">
    <source>
        <dbReference type="SAM" id="Phobius"/>
    </source>
</evidence>
<dbReference type="Pfam" id="PF14584">
    <property type="entry name" value="DUF4446"/>
    <property type="match status" value="1"/>
</dbReference>
<dbReference type="EMBL" id="MFJL01000026">
    <property type="protein sequence ID" value="OGG15400.1"/>
    <property type="molecule type" value="Genomic_DNA"/>
</dbReference>
<feature type="transmembrane region" description="Helical" evidence="1">
    <location>
        <begin position="6"/>
        <end position="25"/>
    </location>
</feature>
<gene>
    <name evidence="2" type="ORF">A3D77_07725</name>
</gene>
<organism evidence="2 3">
    <name type="scientific">Candidatus Gottesmanbacteria bacterium RIFCSPHIGHO2_02_FULL_39_11</name>
    <dbReference type="NCBI Taxonomy" id="1798382"/>
    <lineage>
        <taxon>Bacteria</taxon>
        <taxon>Candidatus Gottesmaniibacteriota</taxon>
    </lineage>
</organism>
<protein>
    <recommendedName>
        <fullName evidence="4">DUF4446 domain-containing protein</fullName>
    </recommendedName>
</protein>
<keyword evidence="1" id="KW-0472">Membrane</keyword>
<evidence type="ECO:0008006" key="4">
    <source>
        <dbReference type="Google" id="ProtNLM"/>
    </source>
</evidence>
<name>A0A1F5ZSE8_9BACT</name>
<sequence length="166" mass="18990">MESVILFVLIGLIVGWMSVLTLNLYKMMSHYRTLTGGNNKKNLQEILTEILGHVNEHSTRQDYFEKEVDTLKKDTKYHIQKMGLVRFNPFANTGGEQSFIIALLDGYNSGLVITSLHNRGNTRWYIKRVMDGKSVDHELSSEEKEAVKHASILKEGWSNTLLAMMK</sequence>
<keyword evidence="1" id="KW-1133">Transmembrane helix</keyword>
<evidence type="ECO:0000313" key="3">
    <source>
        <dbReference type="Proteomes" id="UP000176923"/>
    </source>
</evidence>
<dbReference type="AlphaFoldDB" id="A0A1F5ZSE8"/>
<comment type="caution">
    <text evidence="2">The sequence shown here is derived from an EMBL/GenBank/DDBJ whole genome shotgun (WGS) entry which is preliminary data.</text>
</comment>
<accession>A0A1F5ZSE8</accession>
<evidence type="ECO:0000313" key="2">
    <source>
        <dbReference type="EMBL" id="OGG15400.1"/>
    </source>
</evidence>
<proteinExistence type="predicted"/>
<reference evidence="2 3" key="1">
    <citation type="journal article" date="2016" name="Nat. Commun.">
        <title>Thousands of microbial genomes shed light on interconnected biogeochemical processes in an aquifer system.</title>
        <authorList>
            <person name="Anantharaman K."/>
            <person name="Brown C.T."/>
            <person name="Hug L.A."/>
            <person name="Sharon I."/>
            <person name="Castelle C.J."/>
            <person name="Probst A.J."/>
            <person name="Thomas B.C."/>
            <person name="Singh A."/>
            <person name="Wilkins M.J."/>
            <person name="Karaoz U."/>
            <person name="Brodie E.L."/>
            <person name="Williams K.H."/>
            <person name="Hubbard S.S."/>
            <person name="Banfield J.F."/>
        </authorList>
    </citation>
    <scope>NUCLEOTIDE SEQUENCE [LARGE SCALE GENOMIC DNA]</scope>
</reference>
<dbReference type="Proteomes" id="UP000176923">
    <property type="component" value="Unassembled WGS sequence"/>
</dbReference>
<keyword evidence="1" id="KW-0812">Transmembrane</keyword>
<dbReference type="InterPro" id="IPR027981">
    <property type="entry name" value="DUF4446"/>
</dbReference>
<dbReference type="STRING" id="1798382.A3D77_07725"/>